<feature type="region of interest" description="Disordered" evidence="1">
    <location>
        <begin position="202"/>
        <end position="299"/>
    </location>
</feature>
<sequence>MAQSTTSKTTHNIVKYASHKIPLSAQVPTNEIQWKSHEGEHLRLTVAVITTRVVGGSAGGTQPIARHVLKIAYLSEDSEETQSASQSVTSEALLENLDLTLFSEIKYSGQDALNFIKSIQYVCPCSTARDQRTAETQATGSQASVRPAQSTVGVERHATAAPPRRPALVNRPFVSSQVTNPPLPRNATTYRKSTMFADVLSSQSLGGTGSSQTERPSSAKTASSTPDRRSTVAGQSLAAPSRVVIGHQDNVVDERDGMNLDDQPSEDAGRVDTTEISRVGSVGTEQTPSPIQPEQTLPNVSTRAETNLSSAQVQVSREQTRSSAVEILHSAEENAEEPSKIVSAICQGDSDLYKLSFEELQQLVGEVIREPGFPELVDRVYRMWKEKGLVEVQLAAAERV</sequence>
<dbReference type="EMBL" id="CAJMXA010002848">
    <property type="protein sequence ID" value="CAE6488007.1"/>
    <property type="molecule type" value="Genomic_DNA"/>
</dbReference>
<protein>
    <submittedName>
        <fullName evidence="2">Uncharacterized protein</fullName>
    </submittedName>
</protein>
<feature type="compositionally biased region" description="Polar residues" evidence="1">
    <location>
        <begin position="173"/>
        <end position="188"/>
    </location>
</feature>
<feature type="compositionally biased region" description="Low complexity" evidence="1">
    <location>
        <begin position="202"/>
        <end position="213"/>
    </location>
</feature>
<dbReference type="Proteomes" id="UP000663853">
    <property type="component" value="Unassembled WGS sequence"/>
</dbReference>
<proteinExistence type="predicted"/>
<comment type="caution">
    <text evidence="2">The sequence shown here is derived from an EMBL/GenBank/DDBJ whole genome shotgun (WGS) entry which is preliminary data.</text>
</comment>
<feature type="compositionally biased region" description="Polar residues" evidence="1">
    <location>
        <begin position="283"/>
        <end position="299"/>
    </location>
</feature>
<accession>A0A8H3H212</accession>
<feature type="region of interest" description="Disordered" evidence="1">
    <location>
        <begin position="134"/>
        <end position="188"/>
    </location>
</feature>
<name>A0A8H3H212_9AGAM</name>
<evidence type="ECO:0000313" key="3">
    <source>
        <dbReference type="Proteomes" id="UP000663853"/>
    </source>
</evidence>
<reference evidence="2" key="1">
    <citation type="submission" date="2021-01" db="EMBL/GenBank/DDBJ databases">
        <authorList>
            <person name="Kaushik A."/>
        </authorList>
    </citation>
    <scope>NUCLEOTIDE SEQUENCE</scope>
    <source>
        <strain evidence="2">AG6-10EEA</strain>
    </source>
</reference>
<feature type="compositionally biased region" description="Polar residues" evidence="1">
    <location>
        <begin position="214"/>
        <end position="225"/>
    </location>
</feature>
<evidence type="ECO:0000256" key="1">
    <source>
        <dbReference type="SAM" id="MobiDB-lite"/>
    </source>
</evidence>
<gene>
    <name evidence="2" type="ORF">RDB_LOCUS97672</name>
</gene>
<dbReference type="AlphaFoldDB" id="A0A8H3H212"/>
<feature type="compositionally biased region" description="Polar residues" evidence="1">
    <location>
        <begin position="134"/>
        <end position="152"/>
    </location>
</feature>
<organism evidence="2 3">
    <name type="scientific">Rhizoctonia solani</name>
    <dbReference type="NCBI Taxonomy" id="456999"/>
    <lineage>
        <taxon>Eukaryota</taxon>
        <taxon>Fungi</taxon>
        <taxon>Dikarya</taxon>
        <taxon>Basidiomycota</taxon>
        <taxon>Agaricomycotina</taxon>
        <taxon>Agaricomycetes</taxon>
        <taxon>Cantharellales</taxon>
        <taxon>Ceratobasidiaceae</taxon>
        <taxon>Rhizoctonia</taxon>
    </lineage>
</organism>
<evidence type="ECO:0000313" key="2">
    <source>
        <dbReference type="EMBL" id="CAE6488007.1"/>
    </source>
</evidence>